<dbReference type="Gene3D" id="3.20.20.80">
    <property type="entry name" value="Glycosidases"/>
    <property type="match status" value="1"/>
</dbReference>
<evidence type="ECO:0000256" key="7">
    <source>
        <dbReference type="ARBA" id="ARBA00033417"/>
    </source>
</evidence>
<dbReference type="SUPFAM" id="SSF51445">
    <property type="entry name" value="(Trans)glycosidases"/>
    <property type="match status" value="1"/>
</dbReference>
<dbReference type="InterPro" id="IPR000490">
    <property type="entry name" value="Glyco_hydro_17"/>
</dbReference>
<dbReference type="EMBL" id="JBGMDY010000003">
    <property type="protein sequence ID" value="KAL2339907.1"/>
    <property type="molecule type" value="Genomic_DNA"/>
</dbReference>
<keyword evidence="5" id="KW-0326">Glycosidase</keyword>
<dbReference type="Pfam" id="PF00332">
    <property type="entry name" value="Glyco_hydro_17"/>
    <property type="match status" value="1"/>
</dbReference>
<dbReference type="AlphaFoldDB" id="A0ABD1MVR3"/>
<dbReference type="InterPro" id="IPR017853">
    <property type="entry name" value="GH"/>
</dbReference>
<evidence type="ECO:0000256" key="2">
    <source>
        <dbReference type="ARBA" id="ARBA00008773"/>
    </source>
</evidence>
<evidence type="ECO:0000256" key="5">
    <source>
        <dbReference type="ARBA" id="ARBA00023295"/>
    </source>
</evidence>
<comment type="similarity">
    <text evidence="2 8">Belongs to the glycosyl hydrolase 17 family.</text>
</comment>
<comment type="caution">
    <text evidence="10">The sequence shown here is derived from an EMBL/GenBank/DDBJ whole genome shotgun (WGS) entry which is preliminary data.</text>
</comment>
<protein>
    <recommendedName>
        <fullName evidence="3">glucan endo-1,3-beta-D-glucosidase</fullName>
        <ecNumber evidence="3">3.2.1.39</ecNumber>
    </recommendedName>
    <alternativeName>
        <fullName evidence="6">(1-&gt;3)-beta-glucan endohydrolase</fullName>
    </alternativeName>
    <alternativeName>
        <fullName evidence="7">Beta-1,3-endoglucanase</fullName>
    </alternativeName>
</protein>
<proteinExistence type="inferred from homology"/>
<evidence type="ECO:0000256" key="1">
    <source>
        <dbReference type="ARBA" id="ARBA00000382"/>
    </source>
</evidence>
<dbReference type="PANTHER" id="PTHR32227">
    <property type="entry name" value="GLUCAN ENDO-1,3-BETA-GLUCOSIDASE BG1-RELATED-RELATED"/>
    <property type="match status" value="1"/>
</dbReference>
<evidence type="ECO:0000256" key="6">
    <source>
        <dbReference type="ARBA" id="ARBA00033335"/>
    </source>
</evidence>
<dbReference type="Proteomes" id="UP001603857">
    <property type="component" value="Unassembled WGS sequence"/>
</dbReference>
<gene>
    <name evidence="10" type="ORF">Fmac_007847</name>
</gene>
<comment type="catalytic activity">
    <reaction evidence="1">
        <text>Hydrolysis of (1-&gt;3)-beta-D-glucosidic linkages in (1-&gt;3)-beta-D-glucans.</text>
        <dbReference type="EC" id="3.2.1.39"/>
    </reaction>
</comment>
<evidence type="ECO:0000256" key="4">
    <source>
        <dbReference type="ARBA" id="ARBA00022801"/>
    </source>
</evidence>
<accession>A0ABD1MVR3</accession>
<evidence type="ECO:0000256" key="8">
    <source>
        <dbReference type="RuleBase" id="RU004335"/>
    </source>
</evidence>
<evidence type="ECO:0000256" key="3">
    <source>
        <dbReference type="ARBA" id="ARBA00012780"/>
    </source>
</evidence>
<dbReference type="GO" id="GO:0042973">
    <property type="term" value="F:glucan endo-1,3-beta-D-glucosidase activity"/>
    <property type="evidence" value="ECO:0007669"/>
    <property type="project" value="UniProtKB-EC"/>
</dbReference>
<keyword evidence="4" id="KW-0378">Hydrolase</keyword>
<feature type="region of interest" description="Disordered" evidence="9">
    <location>
        <begin position="132"/>
        <end position="154"/>
    </location>
</feature>
<dbReference type="EC" id="3.2.1.39" evidence="3"/>
<name>A0ABD1MVR3_9FABA</name>
<keyword evidence="11" id="KW-1185">Reference proteome</keyword>
<sequence>MKNIHEALVKHNLHSDIKVSSPIALSALGSSYQSSAGSFRPELVEPVFEPMLEFIRGTLMVNVYPFSAYEANTTVISLDYTLFRENPGVVDPGNSLRYYNLFDAQIDAVFAAMSALKYDDVDIVVTETRWPSKGDSNEVGASGQRRCLQRESHP</sequence>
<evidence type="ECO:0000313" key="11">
    <source>
        <dbReference type="Proteomes" id="UP001603857"/>
    </source>
</evidence>
<evidence type="ECO:0000256" key="9">
    <source>
        <dbReference type="SAM" id="MobiDB-lite"/>
    </source>
</evidence>
<organism evidence="10 11">
    <name type="scientific">Flemingia macrophylla</name>
    <dbReference type="NCBI Taxonomy" id="520843"/>
    <lineage>
        <taxon>Eukaryota</taxon>
        <taxon>Viridiplantae</taxon>
        <taxon>Streptophyta</taxon>
        <taxon>Embryophyta</taxon>
        <taxon>Tracheophyta</taxon>
        <taxon>Spermatophyta</taxon>
        <taxon>Magnoliopsida</taxon>
        <taxon>eudicotyledons</taxon>
        <taxon>Gunneridae</taxon>
        <taxon>Pentapetalae</taxon>
        <taxon>rosids</taxon>
        <taxon>fabids</taxon>
        <taxon>Fabales</taxon>
        <taxon>Fabaceae</taxon>
        <taxon>Papilionoideae</taxon>
        <taxon>50 kb inversion clade</taxon>
        <taxon>NPAAA clade</taxon>
        <taxon>indigoferoid/millettioid clade</taxon>
        <taxon>Phaseoleae</taxon>
        <taxon>Flemingia</taxon>
    </lineage>
</organism>
<evidence type="ECO:0000313" key="10">
    <source>
        <dbReference type="EMBL" id="KAL2339907.1"/>
    </source>
</evidence>
<reference evidence="10 11" key="1">
    <citation type="submission" date="2024-08" db="EMBL/GenBank/DDBJ databases">
        <title>Insights into the chromosomal genome structure of Flemingia macrophylla.</title>
        <authorList>
            <person name="Ding Y."/>
            <person name="Zhao Y."/>
            <person name="Bi W."/>
            <person name="Wu M."/>
            <person name="Zhao G."/>
            <person name="Gong Y."/>
            <person name="Li W."/>
            <person name="Zhang P."/>
        </authorList>
    </citation>
    <scope>NUCLEOTIDE SEQUENCE [LARGE SCALE GENOMIC DNA]</scope>
    <source>
        <strain evidence="10">DYQJB</strain>
        <tissue evidence="10">Leaf</tissue>
    </source>
</reference>
<dbReference type="InterPro" id="IPR044965">
    <property type="entry name" value="Glyco_hydro_17_plant"/>
</dbReference>